<dbReference type="Proteomes" id="UP000295304">
    <property type="component" value="Unassembled WGS sequence"/>
</dbReference>
<dbReference type="EMBL" id="SLZW01000002">
    <property type="protein sequence ID" value="TCS64377.1"/>
    <property type="molecule type" value="Genomic_DNA"/>
</dbReference>
<feature type="transmembrane region" description="Helical" evidence="1">
    <location>
        <begin position="40"/>
        <end position="61"/>
    </location>
</feature>
<keyword evidence="1" id="KW-0472">Membrane</keyword>
<dbReference type="OrthoDB" id="8455000at2"/>
<proteinExistence type="predicted"/>
<reference evidence="2 3" key="1">
    <citation type="submission" date="2019-03" db="EMBL/GenBank/DDBJ databases">
        <title>Genomic Encyclopedia of Type Strains, Phase IV (KMG-IV): sequencing the most valuable type-strain genomes for metagenomic binning, comparative biology and taxonomic classification.</title>
        <authorList>
            <person name="Goeker M."/>
        </authorList>
    </citation>
    <scope>NUCLEOTIDE SEQUENCE [LARGE SCALE GENOMIC DNA]</scope>
    <source>
        <strain evidence="2 3">DSM 101688</strain>
    </source>
</reference>
<feature type="transmembrane region" description="Helical" evidence="1">
    <location>
        <begin position="73"/>
        <end position="92"/>
    </location>
</feature>
<evidence type="ECO:0000313" key="3">
    <source>
        <dbReference type="Proteomes" id="UP000295304"/>
    </source>
</evidence>
<name>A0A4R3JEZ8_9PROT</name>
<keyword evidence="1" id="KW-0812">Transmembrane</keyword>
<comment type="caution">
    <text evidence="2">The sequence shown here is derived from an EMBL/GenBank/DDBJ whole genome shotgun (WGS) entry which is preliminary data.</text>
</comment>
<organism evidence="2 3">
    <name type="scientific">Varunaivibrio sulfuroxidans</name>
    <dbReference type="NCBI Taxonomy" id="1773489"/>
    <lineage>
        <taxon>Bacteria</taxon>
        <taxon>Pseudomonadati</taxon>
        <taxon>Pseudomonadota</taxon>
        <taxon>Alphaproteobacteria</taxon>
        <taxon>Rhodospirillales</taxon>
        <taxon>Magnetovibrionaceae</taxon>
        <taxon>Varunaivibrio</taxon>
    </lineage>
</organism>
<keyword evidence="3" id="KW-1185">Reference proteome</keyword>
<gene>
    <name evidence="2" type="ORF">EDD55_102423</name>
</gene>
<feature type="transmembrane region" description="Helical" evidence="1">
    <location>
        <begin position="7"/>
        <end position="28"/>
    </location>
</feature>
<dbReference type="RefSeq" id="WP_132938316.1">
    <property type="nucleotide sequence ID" value="NZ_CP119676.1"/>
</dbReference>
<evidence type="ECO:0000313" key="2">
    <source>
        <dbReference type="EMBL" id="TCS64377.1"/>
    </source>
</evidence>
<protein>
    <submittedName>
        <fullName evidence="2">Uncharacterized protein</fullName>
    </submittedName>
</protein>
<accession>A0A4R3JEZ8</accession>
<dbReference type="AlphaFoldDB" id="A0A4R3JEZ8"/>
<keyword evidence="1" id="KW-1133">Transmembrane helix</keyword>
<feature type="transmembrane region" description="Helical" evidence="1">
    <location>
        <begin position="141"/>
        <end position="165"/>
    </location>
</feature>
<evidence type="ECO:0000256" key="1">
    <source>
        <dbReference type="SAM" id="Phobius"/>
    </source>
</evidence>
<sequence>MEHILKTTSVAACGLVTSLLTALLVTVIERLTGFDVFTFSLWLIIPAGAIGTGIAAASGYYFGSLYFHTRPNLLLLLQMVVVAGLTQLLIYYTQYATLILDNGQRVSDLIPFAQYLDITLTTAHYRVGRAGQVDAGEVGQFGYWLAVIQFIGFLLGGLGAFGILLGHPVCAHCKKYLRVLAKSDKLFGSADDLASYDDTLFQLPVDSPQFAEMARAEHKMKAEKGTWKQNLKLYGCPECKTQTIGSEVSVWNGKDWKSVNELARKFTIPPGIDLAGVFRAKT</sequence>